<reference evidence="2 3" key="1">
    <citation type="submission" date="2013-08" db="EMBL/GenBank/DDBJ databases">
        <authorList>
            <person name="Durkin A.S."/>
            <person name="Haft D.R."/>
            <person name="McCorrison J."/>
            <person name="Torralba M."/>
            <person name="Gillis M."/>
            <person name="Haft D.H."/>
            <person name="Methe B."/>
            <person name="Sutton G."/>
            <person name="Nelson K.E."/>
        </authorList>
    </citation>
    <scope>NUCLEOTIDE SEQUENCE [LARGE SCALE GENOMIC DNA]</scope>
    <source>
        <strain evidence="2 3">F0493</strain>
    </source>
</reference>
<dbReference type="AlphaFoldDB" id="U2MRZ6"/>
<dbReference type="EMBL" id="AWGW01000007">
    <property type="protein sequence ID" value="ERK02024.1"/>
    <property type="molecule type" value="Genomic_DNA"/>
</dbReference>
<keyword evidence="1" id="KW-0472">Membrane</keyword>
<organism evidence="2 3">
    <name type="scientific">Segatella salivae F0493</name>
    <dbReference type="NCBI Taxonomy" id="1395125"/>
    <lineage>
        <taxon>Bacteria</taxon>
        <taxon>Pseudomonadati</taxon>
        <taxon>Bacteroidota</taxon>
        <taxon>Bacteroidia</taxon>
        <taxon>Bacteroidales</taxon>
        <taxon>Prevotellaceae</taxon>
        <taxon>Segatella</taxon>
    </lineage>
</organism>
<feature type="transmembrane region" description="Helical" evidence="1">
    <location>
        <begin position="76"/>
        <end position="95"/>
    </location>
</feature>
<evidence type="ECO:0000256" key="1">
    <source>
        <dbReference type="SAM" id="Phobius"/>
    </source>
</evidence>
<proteinExistence type="predicted"/>
<evidence type="ECO:0000313" key="3">
    <source>
        <dbReference type="Proteomes" id="UP000017023"/>
    </source>
</evidence>
<dbReference type="PATRIC" id="fig|1395125.3.peg.759"/>
<dbReference type="Proteomes" id="UP000017023">
    <property type="component" value="Unassembled WGS sequence"/>
</dbReference>
<keyword evidence="1" id="KW-0812">Transmembrane</keyword>
<accession>U2MRZ6</accession>
<name>U2MRZ6_9BACT</name>
<sequence>MSSNFNEFTMVSTLQMMLMCTYWMLQGMWFVLSCILIFNFSGRIRANGWVLFALLLIENVCLPLFIRVIVTLASMPWLFINLLTSSLYLLLYYFIYRCFEVSNDEAIA</sequence>
<feature type="transmembrane region" description="Helical" evidence="1">
    <location>
        <begin position="50"/>
        <end position="70"/>
    </location>
</feature>
<protein>
    <submittedName>
        <fullName evidence="2">Uncharacterized protein</fullName>
    </submittedName>
</protein>
<evidence type="ECO:0000313" key="2">
    <source>
        <dbReference type="EMBL" id="ERK02024.1"/>
    </source>
</evidence>
<keyword evidence="1" id="KW-1133">Transmembrane helix</keyword>
<comment type="caution">
    <text evidence="2">The sequence shown here is derived from an EMBL/GenBank/DDBJ whole genome shotgun (WGS) entry which is preliminary data.</text>
</comment>
<gene>
    <name evidence="2" type="ORF">HMPREF9145_0171</name>
</gene>
<feature type="transmembrane region" description="Helical" evidence="1">
    <location>
        <begin position="16"/>
        <end position="38"/>
    </location>
</feature>